<reference evidence="2 3" key="1">
    <citation type="journal article" date="2013" name="J. Mol. Microbiol. Biotechnol.">
        <title>Analysis of the Complete Genomes of Acholeplasma brassicae , A. palmae and A. laidlawii and Their Comparison to the Obligate Parasites from ' Candidatus Phytoplasma'.</title>
        <authorList>
            <person name="Kube M."/>
            <person name="Siewert C."/>
            <person name="Migdoll A.M."/>
            <person name="Duduk B."/>
            <person name="Holz S."/>
            <person name="Rabus R."/>
            <person name="Seemuller E."/>
            <person name="Mitrovic J."/>
            <person name="Muller I."/>
            <person name="Buttner C."/>
            <person name="Reinhardt R."/>
        </authorList>
    </citation>
    <scope>NUCLEOTIDE SEQUENCE [LARGE SCALE GENOMIC DNA]</scope>
    <source>
        <strain evidence="2 3">J233</strain>
    </source>
</reference>
<dbReference type="InterPro" id="IPR009057">
    <property type="entry name" value="Homeodomain-like_sf"/>
</dbReference>
<dbReference type="PANTHER" id="PTHR33744:SF15">
    <property type="entry name" value="CARBOHYDRATE DIACID REGULATOR"/>
    <property type="match status" value="1"/>
</dbReference>
<dbReference type="InterPro" id="IPR051448">
    <property type="entry name" value="CdaR-like_regulators"/>
</dbReference>
<dbReference type="AlphaFoldDB" id="U4KJZ5"/>
<dbReference type="KEGG" id="apal:BN85402310"/>
<dbReference type="InterPro" id="IPR042070">
    <property type="entry name" value="PucR_C-HTH_sf"/>
</dbReference>
<dbReference type="RefSeq" id="WP_026655358.1">
    <property type="nucleotide sequence ID" value="NC_022538.1"/>
</dbReference>
<dbReference type="STRING" id="1318466.BN85402310"/>
<protein>
    <recommendedName>
        <fullName evidence="1">PucR C-terminal helix-turn-helix domain-containing protein</fullName>
    </recommendedName>
</protein>
<evidence type="ECO:0000313" key="2">
    <source>
        <dbReference type="EMBL" id="CCV63808.1"/>
    </source>
</evidence>
<dbReference type="PANTHER" id="PTHR33744">
    <property type="entry name" value="CARBOHYDRATE DIACID REGULATOR"/>
    <property type="match status" value="1"/>
</dbReference>
<dbReference type="EMBL" id="FO681347">
    <property type="protein sequence ID" value="CCV63808.1"/>
    <property type="molecule type" value="Genomic_DNA"/>
</dbReference>
<dbReference type="Pfam" id="PF13556">
    <property type="entry name" value="HTH_30"/>
    <property type="match status" value="1"/>
</dbReference>
<accession>U4KJZ5</accession>
<dbReference type="OrthoDB" id="9792148at2"/>
<dbReference type="Gene3D" id="1.10.10.2840">
    <property type="entry name" value="PucR C-terminal helix-turn-helix domain"/>
    <property type="match status" value="1"/>
</dbReference>
<feature type="domain" description="PucR C-terminal helix-turn-helix" evidence="1">
    <location>
        <begin position="123"/>
        <end position="172"/>
    </location>
</feature>
<dbReference type="HOGENOM" id="CLU_1479011_0_0_14"/>
<proteinExistence type="predicted"/>
<name>U4KJZ5_ALTPJ</name>
<dbReference type="InterPro" id="IPR025736">
    <property type="entry name" value="PucR_C-HTH_dom"/>
</dbReference>
<evidence type="ECO:0000313" key="3">
    <source>
        <dbReference type="Proteomes" id="UP000032740"/>
    </source>
</evidence>
<dbReference type="SUPFAM" id="SSF46689">
    <property type="entry name" value="Homeodomain-like"/>
    <property type="match status" value="1"/>
</dbReference>
<gene>
    <name evidence="2" type="primary">srmR</name>
    <name evidence="2" type="ORF">BN85402310</name>
</gene>
<dbReference type="Proteomes" id="UP000032740">
    <property type="component" value="Chromosome"/>
</dbReference>
<evidence type="ECO:0000259" key="1">
    <source>
        <dbReference type="Pfam" id="PF13556"/>
    </source>
</evidence>
<organism evidence="2 3">
    <name type="scientific">Alteracholeplasma palmae (strain ATCC 49389 / J233)</name>
    <name type="common">Acholeplasma palmae</name>
    <dbReference type="NCBI Taxonomy" id="1318466"/>
    <lineage>
        <taxon>Bacteria</taxon>
        <taxon>Bacillati</taxon>
        <taxon>Mycoplasmatota</taxon>
        <taxon>Mollicutes</taxon>
        <taxon>Acholeplasmatales</taxon>
        <taxon>Acholeplasmataceae</taxon>
        <taxon>Acholeplasma</taxon>
    </lineage>
</organism>
<sequence length="182" mass="21704">MSLIILRIESNTTHDMNIFSIAKDLFLTIDCLNIGSDWIIHTKETKEHIKEGLNNLYNDLMINFIGYIGNDDEDIELIRSILPKKVYKRTVYDEKKIAQYVIKNNIISEFHPFKKYKLNHEILETIKAFLENNMNVSKTAEKMYLHRNTLIQRLEKFKRDTNYDLKKFEDAFICSYYLIPEI</sequence>
<keyword evidence="3" id="KW-1185">Reference proteome</keyword>